<dbReference type="InParanoid" id="H2Z6Y0"/>
<name>H2Z6Y0_CIOSA</name>
<evidence type="ECO:0000313" key="2">
    <source>
        <dbReference type="Proteomes" id="UP000007875"/>
    </source>
</evidence>
<dbReference type="GeneTree" id="ENSGT00530000066793"/>
<keyword evidence="2" id="KW-1185">Reference proteome</keyword>
<reference evidence="2" key="1">
    <citation type="submission" date="2003-08" db="EMBL/GenBank/DDBJ databases">
        <authorList>
            <person name="Birren B."/>
            <person name="Nusbaum C."/>
            <person name="Abebe A."/>
            <person name="Abouelleil A."/>
            <person name="Adekoya E."/>
            <person name="Ait-zahra M."/>
            <person name="Allen N."/>
            <person name="Allen T."/>
            <person name="An P."/>
            <person name="Anderson M."/>
            <person name="Anderson S."/>
            <person name="Arachchi H."/>
            <person name="Armbruster J."/>
            <person name="Bachantsang P."/>
            <person name="Baldwin J."/>
            <person name="Barry A."/>
            <person name="Bayul T."/>
            <person name="Blitshsteyn B."/>
            <person name="Bloom T."/>
            <person name="Blye J."/>
            <person name="Boguslavskiy L."/>
            <person name="Borowsky M."/>
            <person name="Boukhgalter B."/>
            <person name="Brunache A."/>
            <person name="Butler J."/>
            <person name="Calixte N."/>
            <person name="Calvo S."/>
            <person name="Camarata J."/>
            <person name="Campo K."/>
            <person name="Chang J."/>
            <person name="Cheshatsang Y."/>
            <person name="Citroen M."/>
            <person name="Collymore A."/>
            <person name="Considine T."/>
            <person name="Cook A."/>
            <person name="Cooke P."/>
            <person name="Corum B."/>
            <person name="Cuomo C."/>
            <person name="David R."/>
            <person name="Dawoe T."/>
            <person name="Degray S."/>
            <person name="Dodge S."/>
            <person name="Dooley K."/>
            <person name="Dorje P."/>
            <person name="Dorjee K."/>
            <person name="Dorris L."/>
            <person name="Duffey N."/>
            <person name="Dupes A."/>
            <person name="Elkins T."/>
            <person name="Engels R."/>
            <person name="Erickson J."/>
            <person name="Farina A."/>
            <person name="Faro S."/>
            <person name="Ferreira P."/>
            <person name="Fischer H."/>
            <person name="Fitzgerald M."/>
            <person name="Foley K."/>
            <person name="Gage D."/>
            <person name="Galagan J."/>
            <person name="Gearin G."/>
            <person name="Gnerre S."/>
            <person name="Gnirke A."/>
            <person name="Goyette A."/>
            <person name="Graham J."/>
            <person name="Grandbois E."/>
            <person name="Gyaltsen K."/>
            <person name="Hafez N."/>
            <person name="Hagopian D."/>
            <person name="Hagos B."/>
            <person name="Hall J."/>
            <person name="Hatcher B."/>
            <person name="Heller A."/>
            <person name="Higgins H."/>
            <person name="Honan T."/>
            <person name="Horn A."/>
            <person name="Houde N."/>
            <person name="Hughes L."/>
            <person name="Hulme W."/>
            <person name="Husby E."/>
            <person name="Iliev I."/>
            <person name="Jaffe D."/>
            <person name="Jones C."/>
            <person name="Kamal M."/>
            <person name="Kamat A."/>
            <person name="Kamvysselis M."/>
            <person name="Karlsson E."/>
            <person name="Kells C."/>
            <person name="Kieu A."/>
            <person name="Kisner P."/>
            <person name="Kodira C."/>
            <person name="Kulbokas E."/>
            <person name="Labutti K."/>
            <person name="Lama D."/>
            <person name="Landers T."/>
            <person name="Leger J."/>
            <person name="Levine S."/>
            <person name="Lewis D."/>
            <person name="Lewis T."/>
            <person name="Lindblad-toh K."/>
            <person name="Liu X."/>
            <person name="Lokyitsang T."/>
            <person name="Lokyitsang Y."/>
            <person name="Lucien O."/>
            <person name="Lui A."/>
            <person name="Ma L.J."/>
            <person name="Mabbitt R."/>
            <person name="Macdonald J."/>
            <person name="Maclean C."/>
            <person name="Major J."/>
            <person name="Manning J."/>
            <person name="Marabella R."/>
            <person name="Maru K."/>
            <person name="Matthews C."/>
            <person name="Mauceli E."/>
            <person name="Mccarthy M."/>
            <person name="Mcdonough S."/>
            <person name="Mcghee T."/>
            <person name="Meldrim J."/>
            <person name="Meneus L."/>
            <person name="Mesirov J."/>
            <person name="Mihalev A."/>
            <person name="Mihova T."/>
            <person name="Mikkelsen T."/>
            <person name="Mlenga V."/>
            <person name="Moru K."/>
            <person name="Mozes J."/>
            <person name="Mulrain L."/>
            <person name="Munson G."/>
            <person name="Naylor J."/>
            <person name="Newes C."/>
            <person name="Nguyen C."/>
            <person name="Nguyen N."/>
            <person name="Nguyen T."/>
            <person name="Nicol R."/>
            <person name="Nielsen C."/>
            <person name="Nizzari M."/>
            <person name="Norbu C."/>
            <person name="Norbu N."/>
            <person name="O'donnell P."/>
            <person name="Okoawo O."/>
            <person name="O'leary S."/>
            <person name="Omotosho B."/>
            <person name="O'neill K."/>
            <person name="Osman S."/>
            <person name="Parker S."/>
            <person name="Perrin D."/>
            <person name="Phunkhang P."/>
            <person name="Piqani B."/>
            <person name="Purcell S."/>
            <person name="Rachupka T."/>
            <person name="Ramasamy U."/>
            <person name="Rameau R."/>
            <person name="Ray V."/>
            <person name="Raymond C."/>
            <person name="Retta R."/>
            <person name="Richardson S."/>
            <person name="Rise C."/>
            <person name="Rodriguez J."/>
            <person name="Rogers J."/>
            <person name="Rogov P."/>
            <person name="Rutman M."/>
            <person name="Schupbach R."/>
            <person name="Seaman C."/>
            <person name="Settipalli S."/>
            <person name="Sharpe T."/>
            <person name="Sheridan J."/>
            <person name="Sherpa N."/>
            <person name="Shi J."/>
            <person name="Smirnov S."/>
            <person name="Smith C."/>
            <person name="Sougnez C."/>
            <person name="Spencer B."/>
            <person name="Stalker J."/>
            <person name="Stange-thomann N."/>
            <person name="Stavropoulos S."/>
            <person name="Stetson K."/>
            <person name="Stone C."/>
            <person name="Stone S."/>
            <person name="Stubbs M."/>
            <person name="Talamas J."/>
            <person name="Tchuinga P."/>
            <person name="Tenzing P."/>
            <person name="Tesfaye S."/>
            <person name="Theodore J."/>
            <person name="Thoulutsang Y."/>
            <person name="Topham K."/>
            <person name="Towey S."/>
            <person name="Tsamla T."/>
            <person name="Tsomo N."/>
            <person name="Vallee D."/>
            <person name="Vassiliev H."/>
            <person name="Venkataraman V."/>
            <person name="Vinson J."/>
            <person name="Vo A."/>
            <person name="Wade C."/>
            <person name="Wang S."/>
            <person name="Wangchuk T."/>
            <person name="Wangdi T."/>
            <person name="Whittaker C."/>
            <person name="Wilkinson J."/>
            <person name="Wu Y."/>
            <person name="Wyman D."/>
            <person name="Yadav S."/>
            <person name="Yang S."/>
            <person name="Yang X."/>
            <person name="Yeager S."/>
            <person name="Yee E."/>
            <person name="Young G."/>
            <person name="Zainoun J."/>
            <person name="Zembeck L."/>
            <person name="Zimmer A."/>
            <person name="Zody M."/>
            <person name="Lander E."/>
        </authorList>
    </citation>
    <scope>NUCLEOTIDE SEQUENCE [LARGE SCALE GENOMIC DNA]</scope>
</reference>
<organism evidence="1 2">
    <name type="scientific">Ciona savignyi</name>
    <name type="common">Pacific transparent sea squirt</name>
    <dbReference type="NCBI Taxonomy" id="51511"/>
    <lineage>
        <taxon>Eukaryota</taxon>
        <taxon>Metazoa</taxon>
        <taxon>Chordata</taxon>
        <taxon>Tunicata</taxon>
        <taxon>Ascidiacea</taxon>
        <taxon>Phlebobranchia</taxon>
        <taxon>Cionidae</taxon>
        <taxon>Ciona</taxon>
    </lineage>
</organism>
<protein>
    <submittedName>
        <fullName evidence="1">Uncharacterized protein</fullName>
    </submittedName>
</protein>
<reference evidence="1" key="3">
    <citation type="submission" date="2025-09" db="UniProtKB">
        <authorList>
            <consortium name="Ensembl"/>
        </authorList>
    </citation>
    <scope>IDENTIFICATION</scope>
</reference>
<sequence length="95" mass="10895">MIFNNGDRPKYSLLTDGCHGSTQYVYQVSFMGETYTPTPEHYSYNITEAHKKAATYVLQQIDPWMKRKIVEMVNGNNGYLTKQTNGYGNQKTTSE</sequence>
<proteinExistence type="predicted"/>
<reference evidence="1" key="2">
    <citation type="submission" date="2025-08" db="UniProtKB">
        <authorList>
            <consortium name="Ensembl"/>
        </authorList>
    </citation>
    <scope>IDENTIFICATION</scope>
</reference>
<dbReference type="SUPFAM" id="SSF54768">
    <property type="entry name" value="dsRNA-binding domain-like"/>
    <property type="match status" value="1"/>
</dbReference>
<dbReference type="Ensembl" id="ENSCSAVT00000013493.1">
    <property type="protein sequence ID" value="ENSCSAVP00000013342.1"/>
    <property type="gene ID" value="ENSCSAVG00000007828.1"/>
</dbReference>
<dbReference type="HOGENOM" id="CLU_2378063_0_0_1"/>
<accession>H2Z6Y0</accession>
<evidence type="ECO:0000313" key="1">
    <source>
        <dbReference type="Ensembl" id="ENSCSAVP00000013342.1"/>
    </source>
</evidence>
<dbReference type="AlphaFoldDB" id="H2Z6Y0"/>
<dbReference type="Proteomes" id="UP000007875">
    <property type="component" value="Unassembled WGS sequence"/>
</dbReference>